<dbReference type="SUPFAM" id="SSF57625">
    <property type="entry name" value="Invertebrate chitin-binding proteins"/>
    <property type="match status" value="1"/>
</dbReference>
<protein>
    <recommendedName>
        <fullName evidence="2">Chitin-binding type-2 domain-containing protein</fullName>
    </recommendedName>
</protein>
<evidence type="ECO:0000259" key="2">
    <source>
        <dbReference type="PROSITE" id="PS50940"/>
    </source>
</evidence>
<sequence length="179" mass="19857">MMKRLLPPLCGTTVLLMLVHVQAQPPLRPNGYDRCDQVYCRTKPDGYYQVQQCSSNYCRCSGSTAKIFSCAAGKYFYEQGPSCRTGDASWCPVKRPPNPPIPAAPWPAPPPFISAYCNAQNCFDRAGPPGPFFPLDICSPYWCYCSGLTGKVETCPPGQFFDYRSESGACVDRFTLPYC</sequence>
<dbReference type="InterPro" id="IPR002557">
    <property type="entry name" value="Chitin-bd_dom"/>
</dbReference>
<dbReference type="Pfam" id="PF01607">
    <property type="entry name" value="CBM_14"/>
    <property type="match status" value="1"/>
</dbReference>
<feature type="signal peptide" evidence="1">
    <location>
        <begin position="1"/>
        <end position="23"/>
    </location>
</feature>
<feature type="domain" description="Chitin-binding type-2" evidence="2">
    <location>
        <begin position="37"/>
        <end position="93"/>
    </location>
</feature>
<keyword evidence="1" id="KW-0732">Signal</keyword>
<dbReference type="GO" id="GO:0008061">
    <property type="term" value="F:chitin binding"/>
    <property type="evidence" value="ECO:0007669"/>
    <property type="project" value="InterPro"/>
</dbReference>
<dbReference type="Proteomes" id="UP000186922">
    <property type="component" value="Unassembled WGS sequence"/>
</dbReference>
<name>A0A1D1W3V8_RAMVA</name>
<dbReference type="SMART" id="SM00494">
    <property type="entry name" value="ChtBD2"/>
    <property type="match status" value="2"/>
</dbReference>
<evidence type="ECO:0000256" key="1">
    <source>
        <dbReference type="SAM" id="SignalP"/>
    </source>
</evidence>
<dbReference type="GO" id="GO:0005576">
    <property type="term" value="C:extracellular region"/>
    <property type="evidence" value="ECO:0007669"/>
    <property type="project" value="InterPro"/>
</dbReference>
<gene>
    <name evidence="3" type="primary">RvY_17903-1</name>
    <name evidence="3" type="synonym">RvY_17903.1</name>
    <name evidence="3" type="ORF">RvY_17903</name>
</gene>
<organism evidence="3 4">
    <name type="scientific">Ramazzottius varieornatus</name>
    <name type="common">Water bear</name>
    <name type="synonym">Tardigrade</name>
    <dbReference type="NCBI Taxonomy" id="947166"/>
    <lineage>
        <taxon>Eukaryota</taxon>
        <taxon>Metazoa</taxon>
        <taxon>Ecdysozoa</taxon>
        <taxon>Tardigrada</taxon>
        <taxon>Eutardigrada</taxon>
        <taxon>Parachela</taxon>
        <taxon>Hypsibioidea</taxon>
        <taxon>Ramazzottiidae</taxon>
        <taxon>Ramazzottius</taxon>
    </lineage>
</organism>
<evidence type="ECO:0000313" key="4">
    <source>
        <dbReference type="Proteomes" id="UP000186922"/>
    </source>
</evidence>
<feature type="domain" description="Chitin-binding type-2" evidence="2">
    <location>
        <begin position="119"/>
        <end position="179"/>
    </location>
</feature>
<dbReference type="AlphaFoldDB" id="A0A1D1W3V8"/>
<comment type="caution">
    <text evidence="3">The sequence shown here is derived from an EMBL/GenBank/DDBJ whole genome shotgun (WGS) entry which is preliminary data.</text>
</comment>
<accession>A0A1D1W3V8</accession>
<reference evidence="3 4" key="1">
    <citation type="journal article" date="2016" name="Nat. Commun.">
        <title>Extremotolerant tardigrade genome and improved radiotolerance of human cultured cells by tardigrade-unique protein.</title>
        <authorList>
            <person name="Hashimoto T."/>
            <person name="Horikawa D.D."/>
            <person name="Saito Y."/>
            <person name="Kuwahara H."/>
            <person name="Kozuka-Hata H."/>
            <person name="Shin-I T."/>
            <person name="Minakuchi Y."/>
            <person name="Ohishi K."/>
            <person name="Motoyama A."/>
            <person name="Aizu T."/>
            <person name="Enomoto A."/>
            <person name="Kondo K."/>
            <person name="Tanaka S."/>
            <person name="Hara Y."/>
            <person name="Koshikawa S."/>
            <person name="Sagara H."/>
            <person name="Miura T."/>
            <person name="Yokobori S."/>
            <person name="Miyagawa K."/>
            <person name="Suzuki Y."/>
            <person name="Kubo T."/>
            <person name="Oyama M."/>
            <person name="Kohara Y."/>
            <person name="Fujiyama A."/>
            <person name="Arakawa K."/>
            <person name="Katayama T."/>
            <person name="Toyoda A."/>
            <person name="Kunieda T."/>
        </authorList>
    </citation>
    <scope>NUCLEOTIDE SEQUENCE [LARGE SCALE GENOMIC DNA]</scope>
    <source>
        <strain evidence="3 4">YOKOZUNA-1</strain>
    </source>
</reference>
<dbReference type="EMBL" id="BDGG01000017">
    <property type="protein sequence ID" value="GAV08172.1"/>
    <property type="molecule type" value="Genomic_DNA"/>
</dbReference>
<keyword evidence="4" id="KW-1185">Reference proteome</keyword>
<evidence type="ECO:0000313" key="3">
    <source>
        <dbReference type="EMBL" id="GAV08172.1"/>
    </source>
</evidence>
<feature type="chain" id="PRO_5008899194" description="Chitin-binding type-2 domain-containing protein" evidence="1">
    <location>
        <begin position="24"/>
        <end position="179"/>
    </location>
</feature>
<dbReference type="InterPro" id="IPR036508">
    <property type="entry name" value="Chitin-bd_dom_sf"/>
</dbReference>
<proteinExistence type="predicted"/>
<dbReference type="PROSITE" id="PS50940">
    <property type="entry name" value="CHIT_BIND_II"/>
    <property type="match status" value="2"/>
</dbReference>